<sequence>MKTYVRIDGGVVVELIRPMVDEEGKDVPIEARYHPDFVAALVDVTDVTPTPVQGDVYADGEFMKPEPLQESGA</sequence>
<protein>
    <submittedName>
        <fullName evidence="1">Uncharacterized protein</fullName>
    </submittedName>
</protein>
<accession>A0A7W4V7U6</accession>
<evidence type="ECO:0000313" key="2">
    <source>
        <dbReference type="Proteomes" id="UP000578036"/>
    </source>
</evidence>
<keyword evidence="2" id="KW-1185">Reference proteome</keyword>
<gene>
    <name evidence="1" type="ORF">FHX61_000669</name>
</gene>
<dbReference type="RefSeq" id="WP_183298577.1">
    <property type="nucleotide sequence ID" value="NZ_JACHWF010000001.1"/>
</dbReference>
<organism evidence="1 2">
    <name type="scientific">Cupriavidus alkaliphilus</name>
    <dbReference type="NCBI Taxonomy" id="942866"/>
    <lineage>
        <taxon>Bacteria</taxon>
        <taxon>Pseudomonadati</taxon>
        <taxon>Pseudomonadota</taxon>
        <taxon>Betaproteobacteria</taxon>
        <taxon>Burkholderiales</taxon>
        <taxon>Burkholderiaceae</taxon>
        <taxon>Cupriavidus</taxon>
    </lineage>
</organism>
<reference evidence="1 2" key="1">
    <citation type="submission" date="2020-08" db="EMBL/GenBank/DDBJ databases">
        <title>Genomic Encyclopedia of Type Strains, Phase IV (KMG-V): Genome sequencing to study the core and pangenomes of soil and plant-associated prokaryotes.</title>
        <authorList>
            <person name="Whitman W."/>
        </authorList>
    </citation>
    <scope>NUCLEOTIDE SEQUENCE [LARGE SCALE GENOMIC DNA]</scope>
    <source>
        <strain evidence="1 2">SLV-2362</strain>
    </source>
</reference>
<comment type="caution">
    <text evidence="1">The sequence shown here is derived from an EMBL/GenBank/DDBJ whole genome shotgun (WGS) entry which is preliminary data.</text>
</comment>
<dbReference type="Proteomes" id="UP000578036">
    <property type="component" value="Unassembled WGS sequence"/>
</dbReference>
<name>A0A7W4V7U6_9BURK</name>
<evidence type="ECO:0000313" key="1">
    <source>
        <dbReference type="EMBL" id="MBB3006053.1"/>
    </source>
</evidence>
<dbReference type="EMBL" id="JACHWF010000001">
    <property type="protein sequence ID" value="MBB3006053.1"/>
    <property type="molecule type" value="Genomic_DNA"/>
</dbReference>
<dbReference type="AlphaFoldDB" id="A0A7W4V7U6"/>
<proteinExistence type="predicted"/>